<protein>
    <recommendedName>
        <fullName evidence="3">DUF4174 domain-containing protein</fullName>
    </recommendedName>
</protein>
<dbReference type="GO" id="GO:0005604">
    <property type="term" value="C:basement membrane"/>
    <property type="evidence" value="ECO:0007669"/>
    <property type="project" value="TreeGrafter"/>
</dbReference>
<keyword evidence="1" id="KW-0732">Signal</keyword>
<sequence>RAALQLFLEGLKGTRRLLVISTPSRDATLFKQLREESQKHLCQLATRKVTVATLVGQGELTLRHLRLESEAPLSDQSEEASDPGLVPLLRAELGLSSPDLFSMTVTDYDMKPGRVFEAPPSAPALFDHIDSFPSRRSEKEKERKGRPPCSQRDLQPGAESSLLRFLSKRRLLLVSAPSEDDDSFQQQLSALADQECPLGIRHFAALQLTGVGDKVSGSVQLFPLNGHGQTETELLSGNDIKHLRQTLQVNKDYFSMLFVEKDGDVKAWFPSPLWSLDNIYDLVDSTETRLQEAKLQGRRCPEAEEGG</sequence>
<feature type="domain" description="DUF4174" evidence="3">
    <location>
        <begin position="162"/>
        <end position="292"/>
    </location>
</feature>
<name>H3CUQ8_TETNG</name>
<proteinExistence type="predicted"/>
<dbReference type="OMA" id="KCELAIR"/>
<reference evidence="4" key="3">
    <citation type="submission" date="2025-09" db="UniProtKB">
        <authorList>
            <consortium name="Ensembl"/>
        </authorList>
    </citation>
    <scope>IDENTIFICATION</scope>
</reference>
<feature type="domain" description="DUF4174" evidence="3">
    <location>
        <begin position="7"/>
        <end position="138"/>
    </location>
</feature>
<dbReference type="Proteomes" id="UP000007303">
    <property type="component" value="Unassembled WGS sequence"/>
</dbReference>
<reference evidence="5" key="1">
    <citation type="journal article" date="2004" name="Nature">
        <title>Genome duplication in the teleost fish Tetraodon nigroviridis reveals the early vertebrate proto-karyotype.</title>
        <authorList>
            <person name="Jaillon O."/>
            <person name="Aury J.-M."/>
            <person name="Brunet F."/>
            <person name="Petit J.-L."/>
            <person name="Stange-Thomann N."/>
            <person name="Mauceli E."/>
            <person name="Bouneau L."/>
            <person name="Fischer C."/>
            <person name="Ozouf-Costaz C."/>
            <person name="Bernot A."/>
            <person name="Nicaud S."/>
            <person name="Jaffe D."/>
            <person name="Fisher S."/>
            <person name="Lutfalla G."/>
            <person name="Dossat C."/>
            <person name="Segurens B."/>
            <person name="Dasilva C."/>
            <person name="Salanoubat M."/>
            <person name="Levy M."/>
            <person name="Boudet N."/>
            <person name="Castellano S."/>
            <person name="Anthouard V."/>
            <person name="Jubin C."/>
            <person name="Castelli V."/>
            <person name="Katinka M."/>
            <person name="Vacherie B."/>
            <person name="Biemont C."/>
            <person name="Skalli Z."/>
            <person name="Cattolico L."/>
            <person name="Poulain J."/>
            <person name="De Berardinis V."/>
            <person name="Cruaud C."/>
            <person name="Duprat S."/>
            <person name="Brottier P."/>
            <person name="Coutanceau J.-P."/>
            <person name="Gouzy J."/>
            <person name="Parra G."/>
            <person name="Lardier G."/>
            <person name="Chapple C."/>
            <person name="McKernan K.J."/>
            <person name="McEwan P."/>
            <person name="Bosak S."/>
            <person name="Kellis M."/>
            <person name="Volff J.-N."/>
            <person name="Guigo R."/>
            <person name="Zody M.C."/>
            <person name="Mesirov J."/>
            <person name="Lindblad-Toh K."/>
            <person name="Birren B."/>
            <person name="Nusbaum C."/>
            <person name="Kahn D."/>
            <person name="Robinson-Rechavi M."/>
            <person name="Laudet V."/>
            <person name="Schachter V."/>
            <person name="Quetier F."/>
            <person name="Saurin W."/>
            <person name="Scarpelli C."/>
            <person name="Wincker P."/>
            <person name="Lander E.S."/>
            <person name="Weissenbach J."/>
            <person name="Roest Crollius H."/>
        </authorList>
    </citation>
    <scope>NUCLEOTIDE SEQUENCE [LARGE SCALE GENOMIC DNA]</scope>
</reference>
<dbReference type="HOGENOM" id="CLU_862059_0_0_1"/>
<evidence type="ECO:0000256" key="1">
    <source>
        <dbReference type="ARBA" id="ARBA00022729"/>
    </source>
</evidence>
<dbReference type="InParanoid" id="H3CUQ8"/>
<dbReference type="AlphaFoldDB" id="H3CUQ8"/>
<keyword evidence="5" id="KW-1185">Reference proteome</keyword>
<feature type="region of interest" description="Disordered" evidence="2">
    <location>
        <begin position="127"/>
        <end position="157"/>
    </location>
</feature>
<feature type="compositionally biased region" description="Basic and acidic residues" evidence="2">
    <location>
        <begin position="127"/>
        <end position="145"/>
    </location>
</feature>
<dbReference type="Ensembl" id="ENSTNIT00000012182.1">
    <property type="protein sequence ID" value="ENSTNIP00000011992.1"/>
    <property type="gene ID" value="ENSTNIG00000009132.1"/>
</dbReference>
<dbReference type="Pfam" id="PF13778">
    <property type="entry name" value="DUF4174"/>
    <property type="match status" value="2"/>
</dbReference>
<evidence type="ECO:0000313" key="4">
    <source>
        <dbReference type="Ensembl" id="ENSTNIP00000011992.1"/>
    </source>
</evidence>
<evidence type="ECO:0000256" key="2">
    <source>
        <dbReference type="SAM" id="MobiDB-lite"/>
    </source>
</evidence>
<dbReference type="GO" id="GO:0010811">
    <property type="term" value="P:positive regulation of cell-substrate adhesion"/>
    <property type="evidence" value="ECO:0007669"/>
    <property type="project" value="TreeGrafter"/>
</dbReference>
<dbReference type="GO" id="GO:0030198">
    <property type="term" value="P:extracellular matrix organization"/>
    <property type="evidence" value="ECO:0007669"/>
    <property type="project" value="TreeGrafter"/>
</dbReference>
<evidence type="ECO:0000259" key="3">
    <source>
        <dbReference type="Pfam" id="PF13778"/>
    </source>
</evidence>
<dbReference type="PANTHER" id="PTHR46792:SF1">
    <property type="entry name" value="COILED-COIL DOMAIN-CONTAINING 80-LIKE 2"/>
    <property type="match status" value="1"/>
</dbReference>
<dbReference type="PANTHER" id="PTHR46792">
    <property type="entry name" value="COILED-COIL DOMAIN-CONTAINING PROTEIN 80"/>
    <property type="match status" value="1"/>
</dbReference>
<reference evidence="4" key="2">
    <citation type="submission" date="2025-08" db="UniProtKB">
        <authorList>
            <consortium name="Ensembl"/>
        </authorList>
    </citation>
    <scope>IDENTIFICATION</scope>
</reference>
<dbReference type="GeneTree" id="ENSGT00940000166240"/>
<organism evidence="4 5">
    <name type="scientific">Tetraodon nigroviridis</name>
    <name type="common">Spotted green pufferfish</name>
    <name type="synonym">Chelonodon nigroviridis</name>
    <dbReference type="NCBI Taxonomy" id="99883"/>
    <lineage>
        <taxon>Eukaryota</taxon>
        <taxon>Metazoa</taxon>
        <taxon>Chordata</taxon>
        <taxon>Craniata</taxon>
        <taxon>Vertebrata</taxon>
        <taxon>Euteleostomi</taxon>
        <taxon>Actinopterygii</taxon>
        <taxon>Neopterygii</taxon>
        <taxon>Teleostei</taxon>
        <taxon>Neoteleostei</taxon>
        <taxon>Acanthomorphata</taxon>
        <taxon>Eupercaria</taxon>
        <taxon>Tetraodontiformes</taxon>
        <taxon>Tetradontoidea</taxon>
        <taxon>Tetraodontidae</taxon>
        <taxon>Tetraodon</taxon>
    </lineage>
</organism>
<dbReference type="InterPro" id="IPR025232">
    <property type="entry name" value="DUF4174"/>
</dbReference>
<accession>H3CUQ8</accession>
<dbReference type="STRING" id="99883.ENSTNIP00000011992"/>
<evidence type="ECO:0000313" key="5">
    <source>
        <dbReference type="Proteomes" id="UP000007303"/>
    </source>
</evidence>